<dbReference type="Proteomes" id="UP001597519">
    <property type="component" value="Unassembled WGS sequence"/>
</dbReference>
<proteinExistence type="predicted"/>
<evidence type="ECO:0000313" key="2">
    <source>
        <dbReference type="Proteomes" id="UP001597519"/>
    </source>
</evidence>
<reference evidence="2" key="1">
    <citation type="journal article" date="2019" name="Int. J. Syst. Evol. Microbiol.">
        <title>The Global Catalogue of Microorganisms (GCM) 10K type strain sequencing project: providing services to taxonomists for standard genome sequencing and annotation.</title>
        <authorList>
            <consortium name="The Broad Institute Genomics Platform"/>
            <consortium name="The Broad Institute Genome Sequencing Center for Infectious Disease"/>
            <person name="Wu L."/>
            <person name="Ma J."/>
        </authorList>
    </citation>
    <scope>NUCLEOTIDE SEQUENCE [LARGE SCALE GENOMIC DNA]</scope>
    <source>
        <strain evidence="2">KCTC 33575</strain>
    </source>
</reference>
<organism evidence="1 2">
    <name type="scientific">Corticicoccus populi</name>
    <dbReference type="NCBI Taxonomy" id="1812821"/>
    <lineage>
        <taxon>Bacteria</taxon>
        <taxon>Bacillati</taxon>
        <taxon>Bacillota</taxon>
        <taxon>Bacilli</taxon>
        <taxon>Bacillales</taxon>
        <taxon>Staphylococcaceae</taxon>
        <taxon>Corticicoccus</taxon>
    </lineage>
</organism>
<evidence type="ECO:0000313" key="1">
    <source>
        <dbReference type="EMBL" id="MFD2829244.1"/>
    </source>
</evidence>
<keyword evidence="2" id="KW-1185">Reference proteome</keyword>
<name>A0ABW5WV53_9STAP</name>
<dbReference type="RefSeq" id="WP_377771076.1">
    <property type="nucleotide sequence ID" value="NZ_JBHUOQ010000001.1"/>
</dbReference>
<dbReference type="EMBL" id="JBHUOQ010000001">
    <property type="protein sequence ID" value="MFD2829244.1"/>
    <property type="molecule type" value="Genomic_DNA"/>
</dbReference>
<accession>A0ABW5WV53</accession>
<protein>
    <submittedName>
        <fullName evidence="1">Uncharacterized protein</fullName>
    </submittedName>
</protein>
<gene>
    <name evidence="1" type="ORF">ACFSX4_02115</name>
</gene>
<sequence>MQVQNSYLQLLNYERATSLQLIQGDKSKISLRILDKSQKVMEKLNGKTAQISIIQVDGNILRELIEVQVENSKVTFNLETVLEATEHEIRVQIEDYFFPSSSATFKLIILPAHNLSDVDVSKIETIDIVVDALREDVVTEAIRHIDNNKEKFKGDKGDKGEAIIVQPKIYTREEYENLEEIEDDLLYIIVGED</sequence>
<comment type="caution">
    <text evidence="1">The sequence shown here is derived from an EMBL/GenBank/DDBJ whole genome shotgun (WGS) entry which is preliminary data.</text>
</comment>